<sequence>MDALTVVNREVRVDSILIELSNESGAQVLQCRTANQVHIPGLGIGVGGGGLGVDQHLFYNLCGDGVRKERARGMAGTNELRKAIRMLRHARHSTPHNLRECIRLGGLPALEHMCVHCFYINKWLYRVRIKRARRQP</sequence>
<dbReference type="Proteomes" id="UP000034245">
    <property type="component" value="Unassembled WGS sequence"/>
</dbReference>
<evidence type="ECO:0000313" key="1">
    <source>
        <dbReference type="EMBL" id="KKO80042.1"/>
    </source>
</evidence>
<dbReference type="EMBL" id="LAYQ01000013">
    <property type="protein sequence ID" value="KKO80042.1"/>
    <property type="molecule type" value="Genomic_DNA"/>
</dbReference>
<gene>
    <name evidence="1" type="ORF">WU87_06450</name>
</gene>
<organism evidence="1 2">
    <name type="scientific">Corynebacterium minutissimum</name>
    <dbReference type="NCBI Taxonomy" id="38301"/>
    <lineage>
        <taxon>Bacteria</taxon>
        <taxon>Bacillati</taxon>
        <taxon>Actinomycetota</taxon>
        <taxon>Actinomycetes</taxon>
        <taxon>Mycobacteriales</taxon>
        <taxon>Corynebacteriaceae</taxon>
        <taxon>Corynebacterium</taxon>
    </lineage>
</organism>
<proteinExistence type="predicted"/>
<accession>A0ACC4UAB7</accession>
<keyword evidence="2" id="KW-1185">Reference proteome</keyword>
<comment type="caution">
    <text evidence="1">The sequence shown here is derived from an EMBL/GenBank/DDBJ whole genome shotgun (WGS) entry which is preliminary data.</text>
</comment>
<protein>
    <submittedName>
        <fullName evidence="1">Uncharacterized protein</fullName>
    </submittedName>
</protein>
<evidence type="ECO:0000313" key="2">
    <source>
        <dbReference type="Proteomes" id="UP000034245"/>
    </source>
</evidence>
<reference evidence="1" key="1">
    <citation type="submission" date="2015-04" db="EMBL/GenBank/DDBJ databases">
        <title>Draft Genome Sequences of Three Species of Emerging Human-Pathogenic Corynebacteria.</title>
        <authorList>
            <person name="Pacheco L.G."/>
            <person name="Mattos-Guaraldi A.L."/>
            <person name="Santos C.S."/>
            <person name="Veras A.O."/>
            <person name="Guimaraes L.C."/>
            <person name="Abreu V."/>
            <person name="Pereira F.L."/>
            <person name="Soares S.C."/>
            <person name="Dorella F.A."/>
            <person name="Carvalho A.F."/>
            <person name="Leal C.G."/>
            <person name="Figueiredo H.C."/>
            <person name="Ramos J.N."/>
            <person name="Vieira V."/>
            <person name="Farfour E."/>
            <person name="Guiso N."/>
            <person name="Hirata R.Jr."/>
            <person name="Ramos R.T."/>
            <person name="Azevedo V."/>
            <person name="Silva A."/>
        </authorList>
    </citation>
    <scope>NUCLEOTIDE SEQUENCE</scope>
    <source>
        <strain evidence="1">1941</strain>
    </source>
</reference>
<name>A0ACC4UAB7_9CORY</name>